<gene>
    <name evidence="2" type="ORF">EYB64_12390</name>
</gene>
<reference evidence="2 3" key="1">
    <citation type="submission" date="2019-02" db="EMBL/GenBank/DDBJ databases">
        <title>Genomic plasticity associated with the antimicrobial resistance in Vibrio cholerae.</title>
        <authorList>
            <person name="Verma J."/>
            <person name="Bag S."/>
            <person name="Saha B."/>
            <person name="Kumar P."/>
            <person name="Ghosh T.S."/>
            <person name="Dayal M."/>
            <person name="Senapati T."/>
            <person name="Mehra S."/>
            <person name="Dey P."/>
            <person name="Desigamani A."/>
            <person name="Kumar D."/>
            <person name="Rana P."/>
            <person name="Kumar B."/>
            <person name="Maiti T.K."/>
            <person name="Sharma N.C."/>
            <person name="Bhadra R.K."/>
            <person name="Mutreja A."/>
            <person name="Nair G.B."/>
            <person name="Ramamurthy T."/>
            <person name="Das B."/>
        </authorList>
    </citation>
    <scope>NUCLEOTIDE SEQUENCE [LARGE SCALE GENOMIC DNA]</scope>
    <source>
        <strain evidence="2 3">IDH06781</strain>
    </source>
</reference>
<accession>A0A7Z7VP16</accession>
<feature type="signal peptide" evidence="1">
    <location>
        <begin position="1"/>
        <end position="20"/>
    </location>
</feature>
<proteinExistence type="predicted"/>
<dbReference type="EMBL" id="SISP01000020">
    <property type="protein sequence ID" value="TBM41367.1"/>
    <property type="molecule type" value="Genomic_DNA"/>
</dbReference>
<dbReference type="Proteomes" id="UP000294145">
    <property type="component" value="Unassembled WGS sequence"/>
</dbReference>
<feature type="chain" id="PRO_5031518407" evidence="1">
    <location>
        <begin position="21"/>
        <end position="246"/>
    </location>
</feature>
<evidence type="ECO:0000313" key="2">
    <source>
        <dbReference type="EMBL" id="TBM41367.1"/>
    </source>
</evidence>
<keyword evidence="1" id="KW-0732">Signal</keyword>
<dbReference type="AlphaFoldDB" id="A0A7Z7VP16"/>
<evidence type="ECO:0000313" key="3">
    <source>
        <dbReference type="Proteomes" id="UP000294145"/>
    </source>
</evidence>
<evidence type="ECO:0000256" key="1">
    <source>
        <dbReference type="SAM" id="SignalP"/>
    </source>
</evidence>
<sequence>MLNKLSISSVTLLFSVSVTAGVMEELTVDPETGVIIAVKDYEEPALDPISDTPKLLKSKVAVEDISTNADLYTDTKSKPLVKAQPNKTVKNNILAEKSKSAVVNPVPSDVIQASSVTETTIQPKTDVKPAAQDSLLSTVWSYMRVVKPNDRIFVDSKDGLVYFYLKEGSLKDNINALVAATGAYGVVTSGISDNHRVEAPMWISGNSTLHILDSILLSYEVPFPIRASAKGNRIVEIYYDTKRRGI</sequence>
<protein>
    <submittedName>
        <fullName evidence="2">Uncharacterized protein</fullName>
    </submittedName>
</protein>
<comment type="caution">
    <text evidence="2">The sequence shown here is derived from an EMBL/GenBank/DDBJ whole genome shotgun (WGS) entry which is preliminary data.</text>
</comment>
<organism evidence="2 3">
    <name type="scientific">Vibrio cholerae</name>
    <dbReference type="NCBI Taxonomy" id="666"/>
    <lineage>
        <taxon>Bacteria</taxon>
        <taxon>Pseudomonadati</taxon>
        <taxon>Pseudomonadota</taxon>
        <taxon>Gammaproteobacteria</taxon>
        <taxon>Vibrionales</taxon>
        <taxon>Vibrionaceae</taxon>
        <taxon>Vibrio</taxon>
    </lineage>
</organism>
<dbReference type="RefSeq" id="WP_114709136.1">
    <property type="nucleotide sequence ID" value="NZ_QEDI01000035.1"/>
</dbReference>
<name>A0A7Z7VP16_VIBCL</name>